<dbReference type="InterPro" id="IPR014043">
    <property type="entry name" value="Acyl_transferase_dom"/>
</dbReference>
<evidence type="ECO:0000313" key="7">
    <source>
        <dbReference type="EMBL" id="KRN33261.1"/>
    </source>
</evidence>
<evidence type="ECO:0000256" key="4">
    <source>
        <dbReference type="PIRNR" id="PIRNR000446"/>
    </source>
</evidence>
<dbReference type="GO" id="GO:0004314">
    <property type="term" value="F:[acyl-carrier-protein] S-malonyltransferase activity"/>
    <property type="evidence" value="ECO:0007669"/>
    <property type="project" value="UniProtKB-EC"/>
</dbReference>
<evidence type="ECO:0000313" key="8">
    <source>
        <dbReference type="Proteomes" id="UP000051296"/>
    </source>
</evidence>
<dbReference type="InterPro" id="IPR050858">
    <property type="entry name" value="Mal-CoA-ACP_Trans/PKS_FabD"/>
</dbReference>
<dbReference type="AlphaFoldDB" id="A0A0R2G9D1"/>
<dbReference type="eggNOG" id="COG0331">
    <property type="taxonomic scope" value="Bacteria"/>
</dbReference>
<evidence type="ECO:0000256" key="2">
    <source>
        <dbReference type="ARBA" id="ARBA00023315"/>
    </source>
</evidence>
<dbReference type="SMART" id="SM00827">
    <property type="entry name" value="PKS_AT"/>
    <property type="match status" value="1"/>
</dbReference>
<feature type="domain" description="Malonyl-CoA:ACP transacylase (MAT)" evidence="6">
    <location>
        <begin position="7"/>
        <end position="302"/>
    </location>
</feature>
<dbReference type="InterPro" id="IPR016036">
    <property type="entry name" value="Malonyl_transacylase_ACP-bd"/>
</dbReference>
<dbReference type="STRING" id="1123500.GCA_000420365_00443"/>
<comment type="caution">
    <text evidence="7">The sequence shown here is derived from an EMBL/GenBank/DDBJ whole genome shotgun (WGS) entry which is preliminary data.</text>
</comment>
<dbReference type="Gene3D" id="3.40.366.10">
    <property type="entry name" value="Malonyl-Coenzyme A Acyl Carrier Protein, domain 2"/>
    <property type="match status" value="1"/>
</dbReference>
<dbReference type="Pfam" id="PF00698">
    <property type="entry name" value="Acyl_transf_1"/>
    <property type="match status" value="1"/>
</dbReference>
<feature type="active site" evidence="5">
    <location>
        <position position="90"/>
    </location>
</feature>
<accession>A0A0R2G9D1</accession>
<dbReference type="InterPro" id="IPR016035">
    <property type="entry name" value="Acyl_Trfase/lysoPLipase"/>
</dbReference>
<sequence length="316" mass="34557">MMQLGILMSGQGAQYAGMGQDLYDQEPAYRAVIDRASDLAGMDYQKLVFNDATRLNQTRYAQPAIFAMSMGIANALKPVLSPIKGALGLSLGEYSALTLAQAMDFDQAFKLLLDRGAYMQTASEEIKTEMIAVLTEHQDQVLATVEEVQAQGMHVYPANFNTPKQLVLAGDASGIAAVREIFSEAGFKVIPLAVSGAFHTPFMASAGRLLKQRLADERFKQSLFPVYSNTTGKPFVDIQTTLGEQITRPTHFTQALTAMLADDVDTLIEFGPNKSLTKFARQIADKSIQRLAVTDYASLQAVRETLAKNQEEAAWN</sequence>
<comment type="catalytic activity">
    <reaction evidence="3 4">
        <text>holo-[ACP] + malonyl-CoA = malonyl-[ACP] + CoA</text>
        <dbReference type="Rhea" id="RHEA:41792"/>
        <dbReference type="Rhea" id="RHEA-COMP:9623"/>
        <dbReference type="Rhea" id="RHEA-COMP:9685"/>
        <dbReference type="ChEBI" id="CHEBI:57287"/>
        <dbReference type="ChEBI" id="CHEBI:57384"/>
        <dbReference type="ChEBI" id="CHEBI:64479"/>
        <dbReference type="ChEBI" id="CHEBI:78449"/>
        <dbReference type="EC" id="2.3.1.39"/>
    </reaction>
</comment>
<dbReference type="PANTHER" id="PTHR42681:SF1">
    <property type="entry name" value="MALONYL-COA-ACYL CARRIER PROTEIN TRANSACYLASE, MITOCHONDRIAL"/>
    <property type="match status" value="1"/>
</dbReference>
<organism evidence="7 8">
    <name type="scientific">Weissella halotolerans DSM 20190</name>
    <dbReference type="NCBI Taxonomy" id="1123500"/>
    <lineage>
        <taxon>Bacteria</taxon>
        <taxon>Bacillati</taxon>
        <taxon>Bacillota</taxon>
        <taxon>Bacilli</taxon>
        <taxon>Lactobacillales</taxon>
        <taxon>Lactobacillaceae</taxon>
        <taxon>Weissella</taxon>
    </lineage>
</organism>
<evidence type="ECO:0000256" key="5">
    <source>
        <dbReference type="PIRSR" id="PIRSR000446-1"/>
    </source>
</evidence>
<dbReference type="Gene3D" id="3.30.70.250">
    <property type="entry name" value="Malonyl-CoA ACP transacylase, ACP-binding"/>
    <property type="match status" value="1"/>
</dbReference>
<comment type="similarity">
    <text evidence="4">Belongs to the fabD family.</text>
</comment>
<keyword evidence="1 4" id="KW-0808">Transferase</keyword>
<dbReference type="GO" id="GO:0006633">
    <property type="term" value="P:fatty acid biosynthetic process"/>
    <property type="evidence" value="ECO:0007669"/>
    <property type="project" value="TreeGrafter"/>
</dbReference>
<dbReference type="EC" id="2.3.1.39" evidence="4"/>
<name>A0A0R2G9D1_9LACO</name>
<keyword evidence="8" id="KW-1185">Reference proteome</keyword>
<keyword evidence="2 4" id="KW-0012">Acyltransferase</keyword>
<evidence type="ECO:0000256" key="1">
    <source>
        <dbReference type="ARBA" id="ARBA00022679"/>
    </source>
</evidence>
<gene>
    <name evidence="7" type="ORF">IV68_GL000059</name>
</gene>
<dbReference type="PATRIC" id="fig|1123500.6.peg.58"/>
<dbReference type="InParanoid" id="A0A0R2G9D1"/>
<dbReference type="InterPro" id="IPR001227">
    <property type="entry name" value="Ac_transferase_dom_sf"/>
</dbReference>
<reference evidence="7 8" key="1">
    <citation type="journal article" date="2015" name="Genome Announc.">
        <title>Expanding the biotechnology potential of lactobacilli through comparative genomics of 213 strains and associated genera.</title>
        <authorList>
            <person name="Sun Z."/>
            <person name="Harris H.M."/>
            <person name="McCann A."/>
            <person name="Guo C."/>
            <person name="Argimon S."/>
            <person name="Zhang W."/>
            <person name="Yang X."/>
            <person name="Jeffery I.B."/>
            <person name="Cooney J.C."/>
            <person name="Kagawa T.F."/>
            <person name="Liu W."/>
            <person name="Song Y."/>
            <person name="Salvetti E."/>
            <person name="Wrobel A."/>
            <person name="Rasinkangas P."/>
            <person name="Parkhill J."/>
            <person name="Rea M.C."/>
            <person name="O'Sullivan O."/>
            <person name="Ritari J."/>
            <person name="Douillard F.P."/>
            <person name="Paul Ross R."/>
            <person name="Yang R."/>
            <person name="Briner A.E."/>
            <person name="Felis G.E."/>
            <person name="de Vos W.M."/>
            <person name="Barrangou R."/>
            <person name="Klaenhammer T.R."/>
            <person name="Caufield P.W."/>
            <person name="Cui Y."/>
            <person name="Zhang H."/>
            <person name="O'Toole P.W."/>
        </authorList>
    </citation>
    <scope>NUCLEOTIDE SEQUENCE [LARGE SCALE GENOMIC DNA]</scope>
    <source>
        <strain evidence="7 8">DSM 20190</strain>
    </source>
</reference>
<evidence type="ECO:0000259" key="6">
    <source>
        <dbReference type="SMART" id="SM00827"/>
    </source>
</evidence>
<dbReference type="FunCoup" id="A0A0R2G9D1">
    <property type="interactions" value="340"/>
</dbReference>
<dbReference type="SUPFAM" id="SSF52151">
    <property type="entry name" value="FabD/lysophospholipase-like"/>
    <property type="match status" value="1"/>
</dbReference>
<proteinExistence type="inferred from homology"/>
<dbReference type="SUPFAM" id="SSF55048">
    <property type="entry name" value="Probable ACP-binding domain of malonyl-CoA ACP transacylase"/>
    <property type="match status" value="1"/>
</dbReference>
<dbReference type="Proteomes" id="UP000051296">
    <property type="component" value="Unassembled WGS sequence"/>
</dbReference>
<feature type="active site" evidence="5">
    <location>
        <position position="199"/>
    </location>
</feature>
<protein>
    <recommendedName>
        <fullName evidence="4">Malonyl CoA-acyl carrier protein transacylase</fullName>
        <ecNumber evidence="4">2.3.1.39</ecNumber>
    </recommendedName>
</protein>
<dbReference type="InterPro" id="IPR024925">
    <property type="entry name" value="Malonyl_CoA-ACP_transAc"/>
</dbReference>
<dbReference type="GO" id="GO:0005829">
    <property type="term" value="C:cytosol"/>
    <property type="evidence" value="ECO:0007669"/>
    <property type="project" value="TreeGrafter"/>
</dbReference>
<evidence type="ECO:0000256" key="3">
    <source>
        <dbReference type="ARBA" id="ARBA00048462"/>
    </source>
</evidence>
<dbReference type="PANTHER" id="PTHR42681">
    <property type="entry name" value="MALONYL-COA-ACYL CARRIER PROTEIN TRANSACYLASE, MITOCHONDRIAL"/>
    <property type="match status" value="1"/>
</dbReference>
<dbReference type="EMBL" id="JQAX01000001">
    <property type="protein sequence ID" value="KRN33261.1"/>
    <property type="molecule type" value="Genomic_DNA"/>
</dbReference>
<dbReference type="PIRSF" id="PIRSF000446">
    <property type="entry name" value="Mct"/>
    <property type="match status" value="1"/>
</dbReference>